<evidence type="ECO:0000313" key="5">
    <source>
        <dbReference type="EMBL" id="SDF56619.1"/>
    </source>
</evidence>
<comment type="similarity">
    <text evidence="3">Belongs to the bacterial microcompartments protein family.</text>
</comment>
<accession>A0A1G7M613</accession>
<evidence type="ECO:0000256" key="2">
    <source>
        <dbReference type="ARBA" id="ARBA00024446"/>
    </source>
</evidence>
<name>A0A1G7M613_9FIRM</name>
<keyword evidence="2" id="KW-1283">Bacterial microcompartment</keyword>
<dbReference type="GO" id="GO:0031469">
    <property type="term" value="C:bacterial microcompartment"/>
    <property type="evidence" value="ECO:0007669"/>
    <property type="project" value="UniProtKB-SubCell"/>
</dbReference>
<dbReference type="CDD" id="cd07053">
    <property type="entry name" value="BMC_PduT_repeat1"/>
    <property type="match status" value="1"/>
</dbReference>
<dbReference type="SUPFAM" id="SSF143414">
    <property type="entry name" value="CcmK-like"/>
    <property type="match status" value="2"/>
</dbReference>
<dbReference type="STRING" id="1123285.SAMN05660235_02007"/>
<dbReference type="InterPro" id="IPR011238">
    <property type="entry name" value="Micro_shell_prot_PduT"/>
</dbReference>
<sequence>MKRAIGLLEIKNVARGIFIADAMLKAGNVELISALSLCPGKYIIMVAGDVGAVQSAVNSGRNAGQEFVVDDFILPNVHPSLFPALAGCTEIKSLGALGIIETFSAASAVAAADTAAKAAPVELVEIRLARGLGGKAVITLTGDVGAVTAAVQAGSTAIEESGFLVDRVVLAAPHKDLHEAIL</sequence>
<dbReference type="CDD" id="cd07054">
    <property type="entry name" value="BMC_PduT_repeat2"/>
    <property type="match status" value="1"/>
</dbReference>
<dbReference type="PROSITE" id="PS51930">
    <property type="entry name" value="BMC_2"/>
    <property type="match status" value="2"/>
</dbReference>
<evidence type="ECO:0000313" key="6">
    <source>
        <dbReference type="Proteomes" id="UP000243333"/>
    </source>
</evidence>
<protein>
    <submittedName>
        <fullName evidence="5">Carboxysome shell and ethanolamine utilization microcompartment protein CcmL/EutN</fullName>
    </submittedName>
</protein>
<dbReference type="SMART" id="SM00877">
    <property type="entry name" value="BMC"/>
    <property type="match status" value="2"/>
</dbReference>
<keyword evidence="6" id="KW-1185">Reference proteome</keyword>
<dbReference type="PIRSF" id="PIRSF034834">
    <property type="entry name" value="PduT"/>
    <property type="match status" value="1"/>
</dbReference>
<feature type="domain" description="BMC" evidence="4">
    <location>
        <begin position="96"/>
        <end position="182"/>
    </location>
</feature>
<comment type="subcellular location">
    <subcellularLocation>
        <location evidence="1">Bacterial microcompartment</location>
    </subcellularLocation>
</comment>
<dbReference type="InterPro" id="IPR000249">
    <property type="entry name" value="BMC_dom"/>
</dbReference>
<dbReference type="RefSeq" id="WP_093690472.1">
    <property type="nucleotide sequence ID" value="NZ_FNBU01000015.1"/>
</dbReference>
<dbReference type="Gene3D" id="3.30.70.1710">
    <property type="match status" value="2"/>
</dbReference>
<evidence type="ECO:0000256" key="3">
    <source>
        <dbReference type="PROSITE-ProRule" id="PRU01278"/>
    </source>
</evidence>
<dbReference type="EMBL" id="FNBU01000015">
    <property type="protein sequence ID" value="SDF56619.1"/>
    <property type="molecule type" value="Genomic_DNA"/>
</dbReference>
<gene>
    <name evidence="5" type="ORF">SAMN05660235_02007</name>
</gene>
<feature type="domain" description="BMC" evidence="4">
    <location>
        <begin position="4"/>
        <end position="86"/>
    </location>
</feature>
<dbReference type="InterPro" id="IPR037233">
    <property type="entry name" value="CcmK-like_sf"/>
</dbReference>
<dbReference type="AlphaFoldDB" id="A0A1G7M613"/>
<dbReference type="Pfam" id="PF00936">
    <property type="entry name" value="BMC"/>
    <property type="match status" value="2"/>
</dbReference>
<dbReference type="Proteomes" id="UP000243333">
    <property type="component" value="Unassembled WGS sequence"/>
</dbReference>
<dbReference type="OrthoDB" id="9791973at2"/>
<evidence type="ECO:0000259" key="4">
    <source>
        <dbReference type="PROSITE" id="PS51930"/>
    </source>
</evidence>
<organism evidence="5 6">
    <name type="scientific">Sporolituus thermophilus DSM 23256</name>
    <dbReference type="NCBI Taxonomy" id="1123285"/>
    <lineage>
        <taxon>Bacteria</taxon>
        <taxon>Bacillati</taxon>
        <taxon>Bacillota</taxon>
        <taxon>Negativicutes</taxon>
        <taxon>Selenomonadales</taxon>
        <taxon>Sporomusaceae</taxon>
        <taxon>Sporolituus</taxon>
    </lineage>
</organism>
<dbReference type="PANTHER" id="PTHR33941">
    <property type="entry name" value="PROPANEDIOL UTILIZATION PROTEIN PDUA"/>
    <property type="match status" value="1"/>
</dbReference>
<proteinExistence type="inferred from homology"/>
<dbReference type="InterPro" id="IPR044872">
    <property type="entry name" value="CcmK/CsoS1_BMC"/>
</dbReference>
<evidence type="ECO:0000256" key="1">
    <source>
        <dbReference type="ARBA" id="ARBA00024322"/>
    </source>
</evidence>
<dbReference type="InterPro" id="IPR050575">
    <property type="entry name" value="BMC_shell"/>
</dbReference>
<reference evidence="6" key="1">
    <citation type="submission" date="2016-10" db="EMBL/GenBank/DDBJ databases">
        <authorList>
            <person name="Varghese N."/>
            <person name="Submissions S."/>
        </authorList>
    </citation>
    <scope>NUCLEOTIDE SEQUENCE [LARGE SCALE GENOMIC DNA]</scope>
    <source>
        <strain evidence="6">DSM 23256</strain>
    </source>
</reference>
<dbReference type="PANTHER" id="PTHR33941:SF11">
    <property type="entry name" value="BACTERIAL MICROCOMPARTMENT SHELL PROTEIN PDUJ"/>
    <property type="match status" value="1"/>
</dbReference>